<evidence type="ECO:0000313" key="3">
    <source>
        <dbReference type="Proteomes" id="UP000507470"/>
    </source>
</evidence>
<feature type="compositionally biased region" description="Basic and acidic residues" evidence="1">
    <location>
        <begin position="119"/>
        <end position="130"/>
    </location>
</feature>
<name>A0A6J8DUS1_MYTCO</name>
<accession>A0A6J8DUS1</accession>
<sequence length="161" mass="18070">MYADYVHDIQEDRDANKDDSFIEDNNTEDVNFELNKTTESVFKNKTNYTPVFSNSNTWCIQLQSPYNSGPKRSGGCSDDKDLQDTLLQIDALNIPLSPQESNIHVITTVAEIYLPLPDSPKESHQSHETTSENLSIDNDFDISNDLVPTNIQDEAAGIKTV</sequence>
<evidence type="ECO:0000256" key="1">
    <source>
        <dbReference type="SAM" id="MobiDB-lite"/>
    </source>
</evidence>
<organism evidence="2 3">
    <name type="scientific">Mytilus coruscus</name>
    <name type="common">Sea mussel</name>
    <dbReference type="NCBI Taxonomy" id="42192"/>
    <lineage>
        <taxon>Eukaryota</taxon>
        <taxon>Metazoa</taxon>
        <taxon>Spiralia</taxon>
        <taxon>Lophotrochozoa</taxon>
        <taxon>Mollusca</taxon>
        <taxon>Bivalvia</taxon>
        <taxon>Autobranchia</taxon>
        <taxon>Pteriomorphia</taxon>
        <taxon>Mytilida</taxon>
        <taxon>Mytiloidea</taxon>
        <taxon>Mytilidae</taxon>
        <taxon>Mytilinae</taxon>
        <taxon>Mytilus</taxon>
    </lineage>
</organism>
<proteinExistence type="predicted"/>
<reference evidence="2 3" key="1">
    <citation type="submission" date="2020-06" db="EMBL/GenBank/DDBJ databases">
        <authorList>
            <person name="Li R."/>
            <person name="Bekaert M."/>
        </authorList>
    </citation>
    <scope>NUCLEOTIDE SEQUENCE [LARGE SCALE GENOMIC DNA]</scope>
    <source>
        <strain evidence="3">wild</strain>
    </source>
</reference>
<dbReference type="Proteomes" id="UP000507470">
    <property type="component" value="Unassembled WGS sequence"/>
</dbReference>
<dbReference type="AlphaFoldDB" id="A0A6J8DUS1"/>
<keyword evidence="3" id="KW-1185">Reference proteome</keyword>
<feature type="region of interest" description="Disordered" evidence="1">
    <location>
        <begin position="117"/>
        <end position="137"/>
    </location>
</feature>
<gene>
    <name evidence="2" type="ORF">MCOR_44880</name>
</gene>
<dbReference type="EMBL" id="CACVKT020007910">
    <property type="protein sequence ID" value="CAC5411839.1"/>
    <property type="molecule type" value="Genomic_DNA"/>
</dbReference>
<evidence type="ECO:0000313" key="2">
    <source>
        <dbReference type="EMBL" id="CAC5411839.1"/>
    </source>
</evidence>
<protein>
    <submittedName>
        <fullName evidence="2">Uncharacterized protein</fullName>
    </submittedName>
</protein>